<dbReference type="Pfam" id="PF00291">
    <property type="entry name" value="PALP"/>
    <property type="match status" value="1"/>
</dbReference>
<dbReference type="PANTHER" id="PTHR43780:SF2">
    <property type="entry name" value="1-AMINOCYCLOPROPANE-1-CARBOXYLATE DEAMINASE-RELATED"/>
    <property type="match status" value="1"/>
</dbReference>
<dbReference type="GO" id="GO:0019148">
    <property type="term" value="F:D-cysteine desulfhydrase activity"/>
    <property type="evidence" value="ECO:0007669"/>
    <property type="project" value="TreeGrafter"/>
</dbReference>
<evidence type="ECO:0000313" key="7">
    <source>
        <dbReference type="EMBL" id="ALB23461.1"/>
    </source>
</evidence>
<reference evidence="7 8" key="1">
    <citation type="journal article" date="2014" name="Genome Announc.">
        <title>Comparative Genome Analysis of Two Isolates of the Fish Pathogen Piscirickettsia salmonis from Different Hosts Reveals Major Differences in Virulence-Associated Secretion Systems.</title>
        <authorList>
            <person name="Bohle H."/>
            <person name="Henriquez P."/>
            <person name="Grothusen H."/>
            <person name="Navas E."/>
            <person name="Sandoval A."/>
            <person name="Bustamante F."/>
            <person name="Bustos P."/>
            <person name="Mancilla M."/>
        </authorList>
    </citation>
    <scope>NUCLEOTIDE SEQUENCE [LARGE SCALE GENOMIC DNA]</scope>
    <source>
        <strain evidence="8">B1-32597</strain>
    </source>
</reference>
<dbReference type="PANTHER" id="PTHR43780">
    <property type="entry name" value="1-AMINOCYCLOPROPANE-1-CARBOXYLATE DEAMINASE-RELATED"/>
    <property type="match status" value="1"/>
</dbReference>
<dbReference type="InterPro" id="IPR001926">
    <property type="entry name" value="TrpB-like_PALP"/>
</dbReference>
<evidence type="ECO:0000256" key="5">
    <source>
        <dbReference type="PIRSR" id="PIRSR006278-2"/>
    </source>
</evidence>
<evidence type="ECO:0000256" key="2">
    <source>
        <dbReference type="ARBA" id="ARBA00008639"/>
    </source>
</evidence>
<keyword evidence="3 5" id="KW-0663">Pyridoxal phosphate</keyword>
<comment type="similarity">
    <text evidence="2">Belongs to the ACC deaminase/D-cysteine desulfhydrase family.</text>
</comment>
<dbReference type="Gene3D" id="3.40.50.1100">
    <property type="match status" value="2"/>
</dbReference>
<proteinExistence type="inferred from homology"/>
<evidence type="ECO:0000256" key="1">
    <source>
        <dbReference type="ARBA" id="ARBA00001933"/>
    </source>
</evidence>
<feature type="domain" description="Tryptophan synthase beta chain-like PALP" evidence="6">
    <location>
        <begin position="9"/>
        <end position="299"/>
    </location>
</feature>
<dbReference type="SUPFAM" id="SSF53686">
    <property type="entry name" value="Tryptophan synthase beta subunit-like PLP-dependent enzymes"/>
    <property type="match status" value="1"/>
</dbReference>
<evidence type="ECO:0000256" key="4">
    <source>
        <dbReference type="PIRSR" id="PIRSR006278-1"/>
    </source>
</evidence>
<accession>A0AAC9EV67</accession>
<protein>
    <submittedName>
        <fullName evidence="7">Pyridoxal-phosphate dependent enzyme family protein</fullName>
    </submittedName>
</protein>
<sequence>MGLFKYNTAMNPTPLQPIHHPLLDKKQVTLWIKREDLNHPTISGNKWHKLKLNLQVAQAQGYDTLLSFGGPYSNHVYALAAAAKSYHLKSIGLIRGELHNNPTLNDAKRHGMQLYPLSRQDYRKKDEPYFLAQLTEQFGPHYFIPEGGSNALAVTGCMSIIHELATQINLEQTIISCACGTGGTLAGLIAGSAKINCQLIGFPVLKQGEFLYSEIKQLLIQSGNYSSSQIQQWQLITDYHLGGYGKVPAQLIKFIQDFECYNPTILLDPVYTAKLCYGLFDLIRQNRFNQQTLIMIHTGGLQGRRSIPELASIST</sequence>
<dbReference type="EMBL" id="CP012508">
    <property type="protein sequence ID" value="ALB23461.1"/>
    <property type="molecule type" value="Genomic_DNA"/>
</dbReference>
<dbReference type="RefSeq" id="WP_230382516.1">
    <property type="nucleotide sequence ID" value="NZ_CP012508.1"/>
</dbReference>
<dbReference type="PIRSF" id="PIRSF006278">
    <property type="entry name" value="ACCD_DCysDesulf"/>
    <property type="match status" value="1"/>
</dbReference>
<dbReference type="InterPro" id="IPR036052">
    <property type="entry name" value="TrpB-like_PALP_sf"/>
</dbReference>
<organism evidence="7 8">
    <name type="scientific">Piscirickettsia salmonis</name>
    <dbReference type="NCBI Taxonomy" id="1238"/>
    <lineage>
        <taxon>Bacteria</taxon>
        <taxon>Pseudomonadati</taxon>
        <taxon>Pseudomonadota</taxon>
        <taxon>Gammaproteobacteria</taxon>
        <taxon>Thiotrichales</taxon>
        <taxon>Piscirickettsiaceae</taxon>
        <taxon>Piscirickettsia</taxon>
    </lineage>
</organism>
<dbReference type="Proteomes" id="UP000029558">
    <property type="component" value="Chromosome"/>
</dbReference>
<name>A0AAC9EV67_PISSA</name>
<evidence type="ECO:0000256" key="3">
    <source>
        <dbReference type="ARBA" id="ARBA00022898"/>
    </source>
</evidence>
<dbReference type="AlphaFoldDB" id="A0AAC9EV67"/>
<dbReference type="InterPro" id="IPR027278">
    <property type="entry name" value="ACCD_DCysDesulf"/>
</dbReference>
<feature type="active site" description="Nucleophile" evidence="4">
    <location>
        <position position="73"/>
    </location>
</feature>
<gene>
    <name evidence="7" type="ORF">KU39_2281</name>
</gene>
<feature type="modified residue" description="N6-(pyridoxal phosphate)lysine" evidence="5">
    <location>
        <position position="46"/>
    </location>
</feature>
<evidence type="ECO:0000259" key="6">
    <source>
        <dbReference type="Pfam" id="PF00291"/>
    </source>
</evidence>
<comment type="cofactor">
    <cofactor evidence="1">
        <name>pyridoxal 5'-phosphate</name>
        <dbReference type="ChEBI" id="CHEBI:597326"/>
    </cofactor>
</comment>
<evidence type="ECO:0000313" key="8">
    <source>
        <dbReference type="Proteomes" id="UP000029558"/>
    </source>
</evidence>